<evidence type="ECO:0000256" key="4">
    <source>
        <dbReference type="PROSITE-ProRule" id="PRU00050"/>
    </source>
</evidence>
<comment type="caution">
    <text evidence="8">The sequence shown here is derived from an EMBL/GenBank/DDBJ whole genome shotgun (WGS) entry which is preliminary data.</text>
</comment>
<dbReference type="EC" id="3.1.1.61" evidence="3"/>
<dbReference type="Pfam" id="PF00072">
    <property type="entry name" value="Response_reg"/>
    <property type="match status" value="1"/>
</dbReference>
<keyword evidence="9" id="KW-1185">Reference proteome</keyword>
<feature type="modified residue" description="4-aspartylphosphate" evidence="3 5">
    <location>
        <position position="56"/>
    </location>
</feature>
<feature type="active site" evidence="3 4">
    <location>
        <position position="192"/>
    </location>
</feature>
<keyword evidence="3" id="KW-0963">Cytoplasm</keyword>
<dbReference type="Gene3D" id="3.40.50.180">
    <property type="entry name" value="Methylesterase CheB, C-terminal domain"/>
    <property type="match status" value="1"/>
</dbReference>
<dbReference type="CDD" id="cd16432">
    <property type="entry name" value="CheB_Rec"/>
    <property type="match status" value="1"/>
</dbReference>
<dbReference type="NCBIfam" id="NF001965">
    <property type="entry name" value="PRK00742.1"/>
    <property type="match status" value="1"/>
</dbReference>
<dbReference type="SUPFAM" id="SSF52172">
    <property type="entry name" value="CheY-like"/>
    <property type="match status" value="1"/>
</dbReference>
<dbReference type="Proteomes" id="UP001595772">
    <property type="component" value="Unassembled WGS sequence"/>
</dbReference>
<dbReference type="InterPro" id="IPR008248">
    <property type="entry name" value="CheB-like"/>
</dbReference>
<dbReference type="PANTHER" id="PTHR42872">
    <property type="entry name" value="PROTEIN-GLUTAMATE METHYLESTERASE/PROTEIN-GLUTAMINE GLUTAMINASE"/>
    <property type="match status" value="1"/>
</dbReference>
<dbReference type="InterPro" id="IPR035909">
    <property type="entry name" value="CheB_C"/>
</dbReference>
<sequence>MQPIRAIVIDDSAFMRKMISDILNSDPRIQVISTARNGEEGIKQIKQLCPDVVTLDIHMPVMDGMNALQEIMKSHPVPVVLLSSVTKDGTIKTMEAISNGAVDFITKPSGTISLDIRTIEEEIRSKVFTASHVNLDMNRQSKSSQKRVSLNRKCFDKTIITIGTSTGGPRALQQVLENLPEKFTAPILIVQHMPAGFTKSLAERLNRLSPIHVKEAVHGEIIENGTAYIAPGDHHMVVRKIGTTIAIYLTKDAPVKGHRPAVNVLFHSIAQLKQINKIAVVLTGMGNDGSEGIAELKGLNSKTITIAENEATSIVYGMPKSAVQTGLVDYHMPLNEIPNLLIKLTKKLNIL</sequence>
<dbReference type="PANTHER" id="PTHR42872:SF3">
    <property type="entry name" value="PROTEIN-GLUTAMATE METHYLESTERASE_PROTEIN-GLUTAMINE GLUTAMINASE 1"/>
    <property type="match status" value="1"/>
</dbReference>
<comment type="similarity">
    <text evidence="3">Belongs to the CheB family.</text>
</comment>
<feature type="active site" evidence="3 4">
    <location>
        <position position="288"/>
    </location>
</feature>
<comment type="catalytic activity">
    <reaction evidence="2 3">
        <text>[protein]-L-glutamate 5-O-methyl ester + H2O = L-glutamyl-[protein] + methanol + H(+)</text>
        <dbReference type="Rhea" id="RHEA:23236"/>
        <dbReference type="Rhea" id="RHEA-COMP:10208"/>
        <dbReference type="Rhea" id="RHEA-COMP:10311"/>
        <dbReference type="ChEBI" id="CHEBI:15377"/>
        <dbReference type="ChEBI" id="CHEBI:15378"/>
        <dbReference type="ChEBI" id="CHEBI:17790"/>
        <dbReference type="ChEBI" id="CHEBI:29973"/>
        <dbReference type="ChEBI" id="CHEBI:82795"/>
        <dbReference type="EC" id="3.1.1.61"/>
    </reaction>
</comment>
<comment type="function">
    <text evidence="3">Involved in chemotaxis. Part of a chemotaxis signal transduction system that modulates chemotaxis in response to various stimuli. Catalyzes the demethylation of specific methylglutamate residues introduced into the chemoreceptors (methyl-accepting chemotaxis proteins or MCP) by CheR. Also mediates the irreversible deamidation of specific glutamine residues to glutamic acid.</text>
</comment>
<dbReference type="PROSITE" id="PS50110">
    <property type="entry name" value="RESPONSE_REGULATORY"/>
    <property type="match status" value="1"/>
</dbReference>
<reference evidence="9" key="1">
    <citation type="journal article" date="2019" name="Int. J. Syst. Evol. Microbiol.">
        <title>The Global Catalogue of Microorganisms (GCM) 10K type strain sequencing project: providing services to taxonomists for standard genome sequencing and annotation.</title>
        <authorList>
            <consortium name="The Broad Institute Genomics Platform"/>
            <consortium name="The Broad Institute Genome Sequencing Center for Infectious Disease"/>
            <person name="Wu L."/>
            <person name="Ma J."/>
        </authorList>
    </citation>
    <scope>NUCLEOTIDE SEQUENCE [LARGE SCALE GENOMIC DNA]</scope>
    <source>
        <strain evidence="9">IBRC-M 10703</strain>
    </source>
</reference>
<organism evidence="8 9">
    <name type="scientific">Oceanobacillus longus</name>
    <dbReference type="NCBI Taxonomy" id="930120"/>
    <lineage>
        <taxon>Bacteria</taxon>
        <taxon>Bacillati</taxon>
        <taxon>Bacillota</taxon>
        <taxon>Bacilli</taxon>
        <taxon>Bacillales</taxon>
        <taxon>Bacillaceae</taxon>
        <taxon>Oceanobacillus</taxon>
    </lineage>
</organism>
<dbReference type="SMART" id="SM00448">
    <property type="entry name" value="REC"/>
    <property type="match status" value="1"/>
</dbReference>
<dbReference type="GO" id="GO:0008984">
    <property type="term" value="F:protein-glutamate methylesterase activity"/>
    <property type="evidence" value="ECO:0007669"/>
    <property type="project" value="UniProtKB-EC"/>
</dbReference>
<dbReference type="PROSITE" id="PS50122">
    <property type="entry name" value="CHEB"/>
    <property type="match status" value="1"/>
</dbReference>
<dbReference type="NCBIfam" id="NF009206">
    <property type="entry name" value="PRK12555.1"/>
    <property type="match status" value="1"/>
</dbReference>
<feature type="domain" description="Response regulatory" evidence="6">
    <location>
        <begin position="5"/>
        <end position="122"/>
    </location>
</feature>
<protein>
    <recommendedName>
        <fullName evidence="3">Protein-glutamate methylesterase/protein-glutamine glutaminase</fullName>
        <ecNumber evidence="3">3.1.1.61</ecNumber>
        <ecNumber evidence="3">3.5.1.44</ecNumber>
    </recommendedName>
</protein>
<evidence type="ECO:0000256" key="2">
    <source>
        <dbReference type="ARBA" id="ARBA00048267"/>
    </source>
</evidence>
<feature type="domain" description="CheB-type methylesterase" evidence="7">
    <location>
        <begin position="157"/>
        <end position="348"/>
    </location>
</feature>
<dbReference type="EMBL" id="JBHSAO010000001">
    <property type="protein sequence ID" value="MFC4023131.1"/>
    <property type="molecule type" value="Genomic_DNA"/>
</dbReference>
<dbReference type="CDD" id="cd17541">
    <property type="entry name" value="REC_CheB-like"/>
    <property type="match status" value="1"/>
</dbReference>
<evidence type="ECO:0000256" key="1">
    <source>
        <dbReference type="ARBA" id="ARBA00022801"/>
    </source>
</evidence>
<evidence type="ECO:0000313" key="9">
    <source>
        <dbReference type="Proteomes" id="UP001595772"/>
    </source>
</evidence>
<comment type="domain">
    <text evidence="3">Contains a C-terminal catalytic domain, and an N-terminal region which modulates catalytic activity.</text>
</comment>
<name>A0ABV8GYK9_9BACI</name>
<dbReference type="RefSeq" id="WP_379495609.1">
    <property type="nucleotide sequence ID" value="NZ_JBHSAO010000001.1"/>
</dbReference>
<dbReference type="EC" id="3.5.1.44" evidence="3"/>
<comment type="subcellular location">
    <subcellularLocation>
        <location evidence="3">Cytoplasm</location>
    </subcellularLocation>
</comment>
<evidence type="ECO:0000259" key="7">
    <source>
        <dbReference type="PROSITE" id="PS50122"/>
    </source>
</evidence>
<dbReference type="Gene3D" id="3.40.50.2300">
    <property type="match status" value="1"/>
</dbReference>
<feature type="active site" evidence="3 4">
    <location>
        <position position="165"/>
    </location>
</feature>
<gene>
    <name evidence="3" type="primary">cheB</name>
    <name evidence="8" type="ORF">ACFOUV_04775</name>
</gene>
<evidence type="ECO:0000313" key="8">
    <source>
        <dbReference type="EMBL" id="MFC4023131.1"/>
    </source>
</evidence>
<evidence type="ECO:0000259" key="6">
    <source>
        <dbReference type="PROSITE" id="PS50110"/>
    </source>
</evidence>
<dbReference type="InterPro" id="IPR001789">
    <property type="entry name" value="Sig_transdc_resp-reg_receiver"/>
</dbReference>
<comment type="PTM">
    <text evidence="3">Phosphorylated by CheA. Phosphorylation of the N-terminal regulatory domain activates the methylesterase activity.</text>
</comment>
<dbReference type="InterPro" id="IPR000673">
    <property type="entry name" value="Sig_transdc_resp-reg_Me-estase"/>
</dbReference>
<proteinExistence type="inferred from homology"/>
<dbReference type="InterPro" id="IPR011006">
    <property type="entry name" value="CheY-like_superfamily"/>
</dbReference>
<keyword evidence="1 3" id="KW-0378">Hydrolase</keyword>
<dbReference type="PIRSF" id="PIRSF000876">
    <property type="entry name" value="RR_chemtxs_CheB"/>
    <property type="match status" value="1"/>
</dbReference>
<evidence type="ECO:0000256" key="5">
    <source>
        <dbReference type="PROSITE-ProRule" id="PRU00169"/>
    </source>
</evidence>
<dbReference type="HAMAP" id="MF_00099">
    <property type="entry name" value="CheB_chemtxs"/>
    <property type="match status" value="1"/>
</dbReference>
<evidence type="ECO:0000256" key="3">
    <source>
        <dbReference type="HAMAP-Rule" id="MF_00099"/>
    </source>
</evidence>
<dbReference type="Pfam" id="PF01339">
    <property type="entry name" value="CheB_methylest"/>
    <property type="match status" value="1"/>
</dbReference>
<comment type="catalytic activity">
    <reaction evidence="3">
        <text>L-glutaminyl-[protein] + H2O = L-glutamyl-[protein] + NH4(+)</text>
        <dbReference type="Rhea" id="RHEA:16441"/>
        <dbReference type="Rhea" id="RHEA-COMP:10207"/>
        <dbReference type="Rhea" id="RHEA-COMP:10208"/>
        <dbReference type="ChEBI" id="CHEBI:15377"/>
        <dbReference type="ChEBI" id="CHEBI:28938"/>
        <dbReference type="ChEBI" id="CHEBI:29973"/>
        <dbReference type="ChEBI" id="CHEBI:30011"/>
        <dbReference type="EC" id="3.5.1.44"/>
    </reaction>
</comment>
<accession>A0ABV8GYK9</accession>
<dbReference type="SUPFAM" id="SSF52738">
    <property type="entry name" value="Methylesterase CheB, C-terminal domain"/>
    <property type="match status" value="1"/>
</dbReference>
<keyword evidence="3 5" id="KW-0597">Phosphoprotein</keyword>
<keyword evidence="3 4" id="KW-0145">Chemotaxis</keyword>